<protein>
    <submittedName>
        <fullName evidence="10">Scox-1 homeodomain protein</fullName>
    </submittedName>
</protein>
<evidence type="ECO:0000256" key="7">
    <source>
        <dbReference type="RuleBase" id="RU000682"/>
    </source>
</evidence>
<dbReference type="CDD" id="cd00086">
    <property type="entry name" value="homeodomain"/>
    <property type="match status" value="1"/>
</dbReference>
<comment type="similarity">
    <text evidence="2">Belongs to the Abd-B homeobox family.</text>
</comment>
<organism evidence="10">
    <name type="scientific">Cassiopea xamachana</name>
    <name type="common">Mangrove upside-down jellyfish</name>
    <dbReference type="NCBI Taxonomy" id="12993"/>
    <lineage>
        <taxon>Eukaryota</taxon>
        <taxon>Metazoa</taxon>
        <taxon>Cnidaria</taxon>
        <taxon>Scyphozoa</taxon>
        <taxon>Rhizostomeae</taxon>
        <taxon>Cassiopeidae</taxon>
        <taxon>Cassiopea</taxon>
    </lineage>
</organism>
<sequence>LYRGQQKGTYEHRPGQDCSYTQTSQQNRSCYVPPYNKQYDGYINANFENSLMYNSGFDNKSNGNAMMSRATYSGNNDNKFFPPCALQYCETDGDSNEDDDMLKPRSSCVYAKSYPESNYRFHSEKAQQAPWESRQKSRHRKRMTYSRNQILELEKEFLYSRYLTKERRKDLSDSLRLTERQIKIWFQNRRTKSKKERKTQLKENQVET</sequence>
<dbReference type="Gene3D" id="1.10.10.60">
    <property type="entry name" value="Homeodomain-like"/>
    <property type="match status" value="1"/>
</dbReference>
<feature type="DNA-binding region" description="Homeobox" evidence="6">
    <location>
        <begin position="138"/>
        <end position="197"/>
    </location>
</feature>
<dbReference type="AlphaFoldDB" id="Q9XYT5"/>
<dbReference type="PRINTS" id="PR00024">
    <property type="entry name" value="HOMEOBOX"/>
</dbReference>
<dbReference type="InterPro" id="IPR046333">
    <property type="entry name" value="HXA10/ABDB-like"/>
</dbReference>
<dbReference type="InterPro" id="IPR009057">
    <property type="entry name" value="Homeodomain-like_sf"/>
</dbReference>
<evidence type="ECO:0000256" key="6">
    <source>
        <dbReference type="PROSITE-ProRule" id="PRU00108"/>
    </source>
</evidence>
<dbReference type="GO" id="GO:0000981">
    <property type="term" value="F:DNA-binding transcription factor activity, RNA polymerase II-specific"/>
    <property type="evidence" value="ECO:0007669"/>
    <property type="project" value="InterPro"/>
</dbReference>
<proteinExistence type="evidence at transcript level"/>
<name>Q9XYT5_CASXA</name>
<keyword evidence="3 6" id="KW-0238">DNA-binding</keyword>
<dbReference type="GO" id="GO:0005634">
    <property type="term" value="C:nucleus"/>
    <property type="evidence" value="ECO:0007669"/>
    <property type="project" value="UniProtKB-SubCell"/>
</dbReference>
<dbReference type="Pfam" id="PF00046">
    <property type="entry name" value="Homeodomain"/>
    <property type="match status" value="1"/>
</dbReference>
<comment type="subcellular location">
    <subcellularLocation>
        <location evidence="1 6 7">Nucleus</location>
    </subcellularLocation>
</comment>
<dbReference type="PROSITE" id="PS50071">
    <property type="entry name" value="HOMEOBOX_2"/>
    <property type="match status" value="1"/>
</dbReference>
<keyword evidence="5 6" id="KW-0539">Nucleus</keyword>
<dbReference type="InterPro" id="IPR020479">
    <property type="entry name" value="HD_metazoa"/>
</dbReference>
<feature type="domain" description="Homeobox" evidence="9">
    <location>
        <begin position="136"/>
        <end position="196"/>
    </location>
</feature>
<dbReference type="PANTHER" id="PTHR45874">
    <property type="entry name" value="HOMEOBOX PROTEIN ABDOMINAL-B"/>
    <property type="match status" value="1"/>
</dbReference>
<evidence type="ECO:0000256" key="4">
    <source>
        <dbReference type="ARBA" id="ARBA00023155"/>
    </source>
</evidence>
<dbReference type="InterPro" id="IPR017970">
    <property type="entry name" value="Homeobox_CS"/>
</dbReference>
<dbReference type="SUPFAM" id="SSF46689">
    <property type="entry name" value="Homeodomain-like"/>
    <property type="match status" value="1"/>
</dbReference>
<keyword evidence="4 6" id="KW-0371">Homeobox</keyword>
<evidence type="ECO:0000256" key="1">
    <source>
        <dbReference type="ARBA" id="ARBA00004123"/>
    </source>
</evidence>
<feature type="region of interest" description="Disordered" evidence="8">
    <location>
        <begin position="1"/>
        <end position="21"/>
    </location>
</feature>
<reference evidence="10" key="1">
    <citation type="journal article" date="1999" name="J. Exp. Zool.">
        <title>Isolation of Hox genes from the scyphozoan Cassiopeia xamachana: implications for the early evolution of Hox genes.</title>
        <authorList>
            <person name="Kuhn K."/>
            <person name="Streit B."/>
            <person name="Schierwater B."/>
        </authorList>
    </citation>
    <scope>NUCLEOTIDE SEQUENCE</scope>
</reference>
<dbReference type="PROSITE" id="PS00027">
    <property type="entry name" value="HOMEOBOX_1"/>
    <property type="match status" value="1"/>
</dbReference>
<evidence type="ECO:0000256" key="2">
    <source>
        <dbReference type="ARBA" id="ARBA00006317"/>
    </source>
</evidence>
<dbReference type="EMBL" id="AF124591">
    <property type="protein sequence ID" value="AAD32575.1"/>
    <property type="molecule type" value="mRNA"/>
</dbReference>
<evidence type="ECO:0000256" key="5">
    <source>
        <dbReference type="ARBA" id="ARBA00023242"/>
    </source>
</evidence>
<evidence type="ECO:0000313" key="10">
    <source>
        <dbReference type="EMBL" id="AAD32575.1"/>
    </source>
</evidence>
<feature type="non-terminal residue" evidence="10">
    <location>
        <position position="1"/>
    </location>
</feature>
<evidence type="ECO:0000256" key="3">
    <source>
        <dbReference type="ARBA" id="ARBA00023125"/>
    </source>
</evidence>
<dbReference type="InterPro" id="IPR001356">
    <property type="entry name" value="HD"/>
</dbReference>
<dbReference type="SMART" id="SM00389">
    <property type="entry name" value="HOX"/>
    <property type="match status" value="1"/>
</dbReference>
<accession>Q9XYT5</accession>
<gene>
    <name evidence="10" type="primary">Scox-1</name>
</gene>
<evidence type="ECO:0000259" key="9">
    <source>
        <dbReference type="PROSITE" id="PS50071"/>
    </source>
</evidence>
<evidence type="ECO:0000256" key="8">
    <source>
        <dbReference type="SAM" id="MobiDB-lite"/>
    </source>
</evidence>
<dbReference type="PANTHER" id="PTHR45874:SF4">
    <property type="entry name" value="HOMEOBOX PROTEIN ABDOMINAL-B"/>
    <property type="match status" value="1"/>
</dbReference>
<dbReference type="GO" id="GO:0000978">
    <property type="term" value="F:RNA polymerase II cis-regulatory region sequence-specific DNA binding"/>
    <property type="evidence" value="ECO:0007669"/>
    <property type="project" value="TreeGrafter"/>
</dbReference>